<dbReference type="EMBL" id="JAMSHJ010000007">
    <property type="protein sequence ID" value="KAI5389733.1"/>
    <property type="molecule type" value="Genomic_DNA"/>
</dbReference>
<organism evidence="8 9">
    <name type="scientific">Pisum sativum</name>
    <name type="common">Garden pea</name>
    <name type="synonym">Lathyrus oleraceus</name>
    <dbReference type="NCBI Taxonomy" id="3888"/>
    <lineage>
        <taxon>Eukaryota</taxon>
        <taxon>Viridiplantae</taxon>
        <taxon>Streptophyta</taxon>
        <taxon>Embryophyta</taxon>
        <taxon>Tracheophyta</taxon>
        <taxon>Spermatophyta</taxon>
        <taxon>Magnoliopsida</taxon>
        <taxon>eudicotyledons</taxon>
        <taxon>Gunneridae</taxon>
        <taxon>Pentapetalae</taxon>
        <taxon>rosids</taxon>
        <taxon>fabids</taxon>
        <taxon>Fabales</taxon>
        <taxon>Fabaceae</taxon>
        <taxon>Papilionoideae</taxon>
        <taxon>50 kb inversion clade</taxon>
        <taxon>NPAAA clade</taxon>
        <taxon>Hologalegina</taxon>
        <taxon>IRL clade</taxon>
        <taxon>Fabeae</taxon>
        <taxon>Lathyrus</taxon>
    </lineage>
</organism>
<gene>
    <name evidence="8" type="ORF">KIW84_075143</name>
</gene>
<dbReference type="Pfam" id="PF00562">
    <property type="entry name" value="RNA_pol_Rpb2_6"/>
    <property type="match status" value="1"/>
</dbReference>
<evidence type="ECO:0000256" key="5">
    <source>
        <dbReference type="ARBA" id="ARBA00022695"/>
    </source>
</evidence>
<dbReference type="Gene3D" id="2.40.270.10">
    <property type="entry name" value="DNA-directed RNA polymerase, subunit 2, domain 6"/>
    <property type="match status" value="1"/>
</dbReference>
<dbReference type="GO" id="GO:0003677">
    <property type="term" value="F:DNA binding"/>
    <property type="evidence" value="ECO:0007669"/>
    <property type="project" value="InterPro"/>
</dbReference>
<proteinExistence type="inferred from homology"/>
<keyword evidence="4" id="KW-0808">Transferase</keyword>
<dbReference type="GO" id="GO:0032549">
    <property type="term" value="F:ribonucleoside binding"/>
    <property type="evidence" value="ECO:0007669"/>
    <property type="project" value="InterPro"/>
</dbReference>
<keyword evidence="5" id="KW-0548">Nucleotidyltransferase</keyword>
<evidence type="ECO:0000256" key="4">
    <source>
        <dbReference type="ARBA" id="ARBA00022679"/>
    </source>
</evidence>
<dbReference type="AlphaFoldDB" id="A0A9D4VUL4"/>
<name>A0A9D4VUL4_PEA</name>
<dbReference type="SUPFAM" id="SSF64484">
    <property type="entry name" value="beta and beta-prime subunits of DNA dependent RNA-polymerase"/>
    <property type="match status" value="1"/>
</dbReference>
<evidence type="ECO:0000313" key="8">
    <source>
        <dbReference type="EMBL" id="KAI5389733.1"/>
    </source>
</evidence>
<dbReference type="InterPro" id="IPR014724">
    <property type="entry name" value="RNA_pol_RPB2_OB-fold"/>
</dbReference>
<protein>
    <recommendedName>
        <fullName evidence="2">DNA-directed RNA polymerase</fullName>
        <ecNumber evidence="2">2.7.7.6</ecNumber>
    </recommendedName>
</protein>
<keyword evidence="6" id="KW-0804">Transcription</keyword>
<comment type="caution">
    <text evidence="8">The sequence shown here is derived from an EMBL/GenBank/DDBJ whole genome shotgun (WGS) entry which is preliminary data.</text>
</comment>
<comment type="similarity">
    <text evidence="1">Belongs to the RNA polymerase beta chain family.</text>
</comment>
<dbReference type="GO" id="GO:0003899">
    <property type="term" value="F:DNA-directed RNA polymerase activity"/>
    <property type="evidence" value="ECO:0007669"/>
    <property type="project" value="UniProtKB-EC"/>
</dbReference>
<dbReference type="GO" id="GO:0000428">
    <property type="term" value="C:DNA-directed RNA polymerase complex"/>
    <property type="evidence" value="ECO:0007669"/>
    <property type="project" value="UniProtKB-KW"/>
</dbReference>
<dbReference type="InterPro" id="IPR037033">
    <property type="entry name" value="DNA-dir_RNAP_su2_hyb_sf"/>
</dbReference>
<evidence type="ECO:0000313" key="9">
    <source>
        <dbReference type="Proteomes" id="UP001058974"/>
    </source>
</evidence>
<keyword evidence="9" id="KW-1185">Reference proteome</keyword>
<dbReference type="InterPro" id="IPR015712">
    <property type="entry name" value="DNA-dir_RNA_pol_su2"/>
</dbReference>
<evidence type="ECO:0000256" key="6">
    <source>
        <dbReference type="ARBA" id="ARBA00023163"/>
    </source>
</evidence>
<dbReference type="Gene3D" id="2.40.50.150">
    <property type="match status" value="1"/>
</dbReference>
<sequence length="163" mass="18188">MSKLLTAKLWGTTRSDEALSPILDNDGIAAPGGILRPGDIYINKESPIDTRTKNKDPREMPDGAYQSTAQTFKGHGDETVDRVVHYSNQNKNMCIKFRTRCTDRPEVGDQFSCRHGQKGICGTIVQQENMPFSENGICPDLIINPHGFPRPMRILVPSMHGYN</sequence>
<feature type="domain" description="DNA-directed RNA polymerase subunit 2 hybrid-binding" evidence="7">
    <location>
        <begin position="17"/>
        <end position="154"/>
    </location>
</feature>
<evidence type="ECO:0000259" key="7">
    <source>
        <dbReference type="Pfam" id="PF00562"/>
    </source>
</evidence>
<keyword evidence="3" id="KW-0240">DNA-directed RNA polymerase</keyword>
<dbReference type="InterPro" id="IPR007120">
    <property type="entry name" value="DNA-dir_RNAP_su2_dom"/>
</dbReference>
<evidence type="ECO:0000256" key="2">
    <source>
        <dbReference type="ARBA" id="ARBA00012418"/>
    </source>
</evidence>
<accession>A0A9D4VUL4</accession>
<dbReference type="GO" id="GO:0006351">
    <property type="term" value="P:DNA-templated transcription"/>
    <property type="evidence" value="ECO:0007669"/>
    <property type="project" value="InterPro"/>
</dbReference>
<dbReference type="PANTHER" id="PTHR20856">
    <property type="entry name" value="DNA-DIRECTED RNA POLYMERASE I SUBUNIT 2"/>
    <property type="match status" value="1"/>
</dbReference>
<dbReference type="EC" id="2.7.7.6" evidence="2"/>
<dbReference type="Proteomes" id="UP001058974">
    <property type="component" value="Chromosome 7"/>
</dbReference>
<evidence type="ECO:0000256" key="3">
    <source>
        <dbReference type="ARBA" id="ARBA00022478"/>
    </source>
</evidence>
<reference evidence="8 9" key="1">
    <citation type="journal article" date="2022" name="Nat. Genet.">
        <title>Improved pea reference genome and pan-genome highlight genomic features and evolutionary characteristics.</title>
        <authorList>
            <person name="Yang T."/>
            <person name="Liu R."/>
            <person name="Luo Y."/>
            <person name="Hu S."/>
            <person name="Wang D."/>
            <person name="Wang C."/>
            <person name="Pandey M.K."/>
            <person name="Ge S."/>
            <person name="Xu Q."/>
            <person name="Li N."/>
            <person name="Li G."/>
            <person name="Huang Y."/>
            <person name="Saxena R.K."/>
            <person name="Ji Y."/>
            <person name="Li M."/>
            <person name="Yan X."/>
            <person name="He Y."/>
            <person name="Liu Y."/>
            <person name="Wang X."/>
            <person name="Xiang C."/>
            <person name="Varshney R.K."/>
            <person name="Ding H."/>
            <person name="Gao S."/>
            <person name="Zong X."/>
        </authorList>
    </citation>
    <scope>NUCLEOTIDE SEQUENCE [LARGE SCALE GENOMIC DNA]</scope>
    <source>
        <strain evidence="8 9">cv. Zhongwan 6</strain>
    </source>
</reference>
<dbReference type="Gramene" id="Psat07G0514300-T1">
    <property type="protein sequence ID" value="KAI5389733.1"/>
    <property type="gene ID" value="KIW84_075143"/>
</dbReference>
<evidence type="ECO:0000256" key="1">
    <source>
        <dbReference type="ARBA" id="ARBA00006835"/>
    </source>
</evidence>